<dbReference type="Proteomes" id="UP000585272">
    <property type="component" value="Unassembled WGS sequence"/>
</dbReference>
<feature type="transmembrane region" description="Helical" evidence="6">
    <location>
        <begin position="410"/>
        <end position="432"/>
    </location>
</feature>
<dbReference type="GO" id="GO:0022857">
    <property type="term" value="F:transmembrane transporter activity"/>
    <property type="evidence" value="ECO:0007669"/>
    <property type="project" value="InterPro"/>
</dbReference>
<comment type="caution">
    <text evidence="7">The sequence shown here is derived from an EMBL/GenBank/DDBJ whole genome shotgun (WGS) entry which is preliminary data.</text>
</comment>
<dbReference type="GO" id="GO:0005886">
    <property type="term" value="C:plasma membrane"/>
    <property type="evidence" value="ECO:0007669"/>
    <property type="project" value="UniProtKB-SubCell"/>
</dbReference>
<evidence type="ECO:0000256" key="6">
    <source>
        <dbReference type="SAM" id="Phobius"/>
    </source>
</evidence>
<proteinExistence type="predicted"/>
<dbReference type="EMBL" id="JACHNU010000002">
    <property type="protein sequence ID" value="MBB4662253.1"/>
    <property type="molecule type" value="Genomic_DNA"/>
</dbReference>
<dbReference type="InterPro" id="IPR050367">
    <property type="entry name" value="APC_superfamily"/>
</dbReference>
<evidence type="ECO:0000256" key="5">
    <source>
        <dbReference type="ARBA" id="ARBA00023136"/>
    </source>
</evidence>
<feature type="transmembrane region" description="Helical" evidence="6">
    <location>
        <begin position="453"/>
        <end position="475"/>
    </location>
</feature>
<dbReference type="Pfam" id="PF13520">
    <property type="entry name" value="AA_permease_2"/>
    <property type="match status" value="1"/>
</dbReference>
<evidence type="ECO:0000256" key="2">
    <source>
        <dbReference type="ARBA" id="ARBA00022475"/>
    </source>
</evidence>
<dbReference type="Gene3D" id="1.20.1740.10">
    <property type="entry name" value="Amino acid/polyamine transporter I"/>
    <property type="match status" value="1"/>
</dbReference>
<feature type="transmembrane region" description="Helical" evidence="6">
    <location>
        <begin position="39"/>
        <end position="60"/>
    </location>
</feature>
<feature type="transmembrane region" description="Helical" evidence="6">
    <location>
        <begin position="9"/>
        <end position="27"/>
    </location>
</feature>
<feature type="transmembrane region" description="Helical" evidence="6">
    <location>
        <begin position="487"/>
        <end position="506"/>
    </location>
</feature>
<feature type="transmembrane region" description="Helical" evidence="6">
    <location>
        <begin position="265"/>
        <end position="288"/>
    </location>
</feature>
<gene>
    <name evidence="7" type="ORF">BDZ31_001839</name>
</gene>
<protein>
    <submittedName>
        <fullName evidence="7">Amino acid transporter</fullName>
    </submittedName>
</protein>
<evidence type="ECO:0000313" key="7">
    <source>
        <dbReference type="EMBL" id="MBB4662253.1"/>
    </source>
</evidence>
<accession>A0A840IDE7</accession>
<feature type="transmembrane region" description="Helical" evidence="6">
    <location>
        <begin position="167"/>
        <end position="186"/>
    </location>
</feature>
<feature type="transmembrane region" description="Helical" evidence="6">
    <location>
        <begin position="329"/>
        <end position="357"/>
    </location>
</feature>
<evidence type="ECO:0000256" key="4">
    <source>
        <dbReference type="ARBA" id="ARBA00022989"/>
    </source>
</evidence>
<dbReference type="PANTHER" id="PTHR42770">
    <property type="entry name" value="AMINO ACID TRANSPORTER-RELATED"/>
    <property type="match status" value="1"/>
</dbReference>
<feature type="transmembrane region" description="Helical" evidence="6">
    <location>
        <begin position="377"/>
        <end position="398"/>
    </location>
</feature>
<dbReference type="PANTHER" id="PTHR42770:SF7">
    <property type="entry name" value="MEMBRANE PROTEIN"/>
    <property type="match status" value="1"/>
</dbReference>
<sequence>MRELSLADTAWYGILAAGALFGLLYVFPSPQVFLAGLNVPLTALIAMVLMIPVFALYAGLGSAMPRMGGDYLYQSRAIHPAVGFTFTFAWEVFMWVTFTTTGGLVVATLGLQPLLFNLGLQWESSALIDAANWFGGANGLLVTTLALTSMAFAVTLRGIGAYRKIQCFLIIPAIVVSNIVLILLLLRSNSSFITQFNEFHQAATGDPNFHATVQAAAERGGFENPSFSFRYTVMFLSVVGLAWYVVFGAQGLLGETKQANNFGRLFRAFAIGGLYVGLVAWVIPTWLFQRMVGNEFMNAYAFAFTNGDVTSPAGATIPSFAMMMTSSPIVSILLALGFIAVGFYFTTCVFLNMTRVLSAMGMDRTIPEWFSRISERFHAPVNAALFYFAVAVALNVLYRFDDEVKNTMVYGGAFTSVGVIAMSGLAGMLFAYRAKHVHEVSPVARHRILGLPLIAVAGAVTFLAAGAVTVMNLIYPELGFTTTAARLLLLLSLVVSAIWFFAYRAWQKRNGVDLDLAFRQLPPE</sequence>
<dbReference type="PIRSF" id="PIRSF006060">
    <property type="entry name" value="AA_transporter"/>
    <property type="match status" value="1"/>
</dbReference>
<organism evidence="7 8">
    <name type="scientific">Conexibacter arvalis</name>
    <dbReference type="NCBI Taxonomy" id="912552"/>
    <lineage>
        <taxon>Bacteria</taxon>
        <taxon>Bacillati</taxon>
        <taxon>Actinomycetota</taxon>
        <taxon>Thermoleophilia</taxon>
        <taxon>Solirubrobacterales</taxon>
        <taxon>Conexibacteraceae</taxon>
        <taxon>Conexibacter</taxon>
    </lineage>
</organism>
<keyword evidence="2" id="KW-1003">Cell membrane</keyword>
<name>A0A840IDE7_9ACTN</name>
<evidence type="ECO:0000313" key="8">
    <source>
        <dbReference type="Proteomes" id="UP000585272"/>
    </source>
</evidence>
<evidence type="ECO:0000256" key="1">
    <source>
        <dbReference type="ARBA" id="ARBA00004651"/>
    </source>
</evidence>
<dbReference type="AlphaFoldDB" id="A0A840IDE7"/>
<keyword evidence="3 6" id="KW-0812">Transmembrane</keyword>
<keyword evidence="5 6" id="KW-0472">Membrane</keyword>
<feature type="transmembrane region" description="Helical" evidence="6">
    <location>
        <begin position="231"/>
        <end position="253"/>
    </location>
</feature>
<feature type="transmembrane region" description="Helical" evidence="6">
    <location>
        <begin position="81"/>
        <end position="111"/>
    </location>
</feature>
<keyword evidence="8" id="KW-1185">Reference proteome</keyword>
<reference evidence="7 8" key="1">
    <citation type="submission" date="2020-08" db="EMBL/GenBank/DDBJ databases">
        <title>Genomic Encyclopedia of Archaeal and Bacterial Type Strains, Phase II (KMG-II): from individual species to whole genera.</title>
        <authorList>
            <person name="Goeker M."/>
        </authorList>
    </citation>
    <scope>NUCLEOTIDE SEQUENCE [LARGE SCALE GENOMIC DNA]</scope>
    <source>
        <strain evidence="7 8">DSM 23288</strain>
    </source>
</reference>
<keyword evidence="4 6" id="KW-1133">Transmembrane helix</keyword>
<evidence type="ECO:0000256" key="3">
    <source>
        <dbReference type="ARBA" id="ARBA00022692"/>
    </source>
</evidence>
<dbReference type="InterPro" id="IPR002293">
    <property type="entry name" value="AA/rel_permease1"/>
</dbReference>
<feature type="transmembrane region" description="Helical" evidence="6">
    <location>
        <begin position="131"/>
        <end position="155"/>
    </location>
</feature>
<comment type="subcellular location">
    <subcellularLocation>
        <location evidence="1">Cell membrane</location>
        <topology evidence="1">Multi-pass membrane protein</topology>
    </subcellularLocation>
</comment>
<dbReference type="RefSeq" id="WP_183341308.1">
    <property type="nucleotide sequence ID" value="NZ_JACHNU010000002.1"/>
</dbReference>